<evidence type="ECO:0000313" key="1">
    <source>
        <dbReference type="EMBL" id="CAL5002134.1"/>
    </source>
</evidence>
<name>A0ABC9BKP8_9POAL</name>
<sequence length="310" mass="33832">MHGFNHGLNNNINVGEAWPAWPDEHQEDNIGNQDDGVQQESISFDQSGSTAEYLRANGPDIVLNIDDILKGKMVAASSSSSSDDSITMAIPKVPSPSFQLAENMAFAKLSNISIPRVLQIPVSIDPVNNPKTASKRDHLVSDPATAIVPFQPTLHAVLITIWANAQNVESMTQGDEDISMDISSCSMEQATRKSICLPDIVSLDGGETPLQVSSVRRSTRISQKKDGYKNVQHIQLEDNPRKKRRVWREVALSPKEAALLLDKPPVPTDDEVPGEIPTETLKSWGLLCNVTPEELTNKILQADVPNDATA</sequence>
<protein>
    <submittedName>
        <fullName evidence="1">Uncharacterized protein</fullName>
    </submittedName>
</protein>
<keyword evidence="2" id="KW-1185">Reference proteome</keyword>
<organism evidence="1 2">
    <name type="scientific">Urochloa decumbens</name>
    <dbReference type="NCBI Taxonomy" id="240449"/>
    <lineage>
        <taxon>Eukaryota</taxon>
        <taxon>Viridiplantae</taxon>
        <taxon>Streptophyta</taxon>
        <taxon>Embryophyta</taxon>
        <taxon>Tracheophyta</taxon>
        <taxon>Spermatophyta</taxon>
        <taxon>Magnoliopsida</taxon>
        <taxon>Liliopsida</taxon>
        <taxon>Poales</taxon>
        <taxon>Poaceae</taxon>
        <taxon>PACMAD clade</taxon>
        <taxon>Panicoideae</taxon>
        <taxon>Panicodae</taxon>
        <taxon>Paniceae</taxon>
        <taxon>Melinidinae</taxon>
        <taxon>Urochloa</taxon>
    </lineage>
</organism>
<gene>
    <name evidence="1" type="ORF">URODEC1_LOCUS65809</name>
</gene>
<accession>A0ABC9BKP8</accession>
<dbReference type="EMBL" id="OZ075136">
    <property type="protein sequence ID" value="CAL5002134.1"/>
    <property type="molecule type" value="Genomic_DNA"/>
</dbReference>
<dbReference type="Proteomes" id="UP001497457">
    <property type="component" value="Chromosome 26rd"/>
</dbReference>
<proteinExistence type="predicted"/>
<reference evidence="2" key="1">
    <citation type="submission" date="2024-06" db="EMBL/GenBank/DDBJ databases">
        <authorList>
            <person name="Ryan C."/>
        </authorList>
    </citation>
    <scope>NUCLEOTIDE SEQUENCE [LARGE SCALE GENOMIC DNA]</scope>
</reference>
<dbReference type="AlphaFoldDB" id="A0ABC9BKP8"/>
<evidence type="ECO:0000313" key="2">
    <source>
        <dbReference type="Proteomes" id="UP001497457"/>
    </source>
</evidence>
<reference evidence="1 2" key="2">
    <citation type="submission" date="2024-10" db="EMBL/GenBank/DDBJ databases">
        <authorList>
            <person name="Ryan C."/>
        </authorList>
    </citation>
    <scope>NUCLEOTIDE SEQUENCE [LARGE SCALE GENOMIC DNA]</scope>
</reference>